<evidence type="ECO:0000313" key="2">
    <source>
        <dbReference type="Proteomes" id="UP000585614"/>
    </source>
</evidence>
<dbReference type="EMBL" id="JACAGC010000006">
    <property type="protein sequence ID" value="KAF6361667.1"/>
    <property type="molecule type" value="Genomic_DNA"/>
</dbReference>
<sequence>MLKHVSHTPMCLLSLCLSHTHTYIRTHARTPAHIPASPCVKQIPSFPSSVALSRAGSSIYFFTEGSSIRCLALRVGPSRAAPAVPTHCFSLHPGPLWAILQSTVFGQGSYSLSYPEGEQRKSQGVLTVLQGAPPALGLLRVPGPRWGGIRESTDRWEGPGWGHRHGCVRCGGRGNSLSVASQKLLSQEQAGLLVSGREGHYFRGVFSDFGMLLICYMKKAGHNESYSLVNMYILIIYNRRNARMKTVRVILSLSGGVYK</sequence>
<organism evidence="1 2">
    <name type="scientific">Rhinolophus ferrumequinum</name>
    <name type="common">Greater horseshoe bat</name>
    <dbReference type="NCBI Taxonomy" id="59479"/>
    <lineage>
        <taxon>Eukaryota</taxon>
        <taxon>Metazoa</taxon>
        <taxon>Chordata</taxon>
        <taxon>Craniata</taxon>
        <taxon>Vertebrata</taxon>
        <taxon>Euteleostomi</taxon>
        <taxon>Mammalia</taxon>
        <taxon>Eutheria</taxon>
        <taxon>Laurasiatheria</taxon>
        <taxon>Chiroptera</taxon>
        <taxon>Yinpterochiroptera</taxon>
        <taxon>Rhinolophoidea</taxon>
        <taxon>Rhinolophidae</taxon>
        <taxon>Rhinolophinae</taxon>
        <taxon>Rhinolophus</taxon>
    </lineage>
</organism>
<gene>
    <name evidence="1" type="ORF">mRhiFer1_009901</name>
</gene>
<comment type="caution">
    <text evidence="1">The sequence shown here is derived from an EMBL/GenBank/DDBJ whole genome shotgun (WGS) entry which is preliminary data.</text>
</comment>
<dbReference type="Proteomes" id="UP000585614">
    <property type="component" value="Unassembled WGS sequence"/>
</dbReference>
<evidence type="ECO:0000313" key="1">
    <source>
        <dbReference type="EMBL" id="KAF6361667.1"/>
    </source>
</evidence>
<protein>
    <submittedName>
        <fullName evidence="1">Uncharacterized protein</fullName>
    </submittedName>
</protein>
<name>A0A7J7YI10_RHIFE</name>
<reference evidence="1 2" key="1">
    <citation type="journal article" date="2020" name="Nature">
        <title>Six reference-quality genomes reveal evolution of bat adaptations.</title>
        <authorList>
            <person name="Jebb D."/>
            <person name="Huang Z."/>
            <person name="Pippel M."/>
            <person name="Hughes G.M."/>
            <person name="Lavrichenko K."/>
            <person name="Devanna P."/>
            <person name="Winkler S."/>
            <person name="Jermiin L.S."/>
            <person name="Skirmuntt E.C."/>
            <person name="Katzourakis A."/>
            <person name="Burkitt-Gray L."/>
            <person name="Ray D.A."/>
            <person name="Sullivan K.A.M."/>
            <person name="Roscito J.G."/>
            <person name="Kirilenko B.M."/>
            <person name="Davalos L.M."/>
            <person name="Corthals A.P."/>
            <person name="Power M.L."/>
            <person name="Jones G."/>
            <person name="Ransome R.D."/>
            <person name="Dechmann D.K.N."/>
            <person name="Locatelli A.G."/>
            <person name="Puechmaille S.J."/>
            <person name="Fedrigo O."/>
            <person name="Jarvis E.D."/>
            <person name="Hiller M."/>
            <person name="Vernes S.C."/>
            <person name="Myers E.W."/>
            <person name="Teeling E.C."/>
        </authorList>
    </citation>
    <scope>NUCLEOTIDE SEQUENCE [LARGE SCALE GENOMIC DNA]</scope>
    <source>
        <strain evidence="1">MRhiFer1</strain>
        <tissue evidence="1">Lung</tissue>
    </source>
</reference>
<dbReference type="AlphaFoldDB" id="A0A7J7YI10"/>
<proteinExistence type="predicted"/>
<accession>A0A7J7YI10</accession>